<dbReference type="PANTHER" id="PTHR28642:SF1">
    <property type="entry name" value="MEIOSIS 1 ARREST PROTEIN"/>
    <property type="match status" value="1"/>
</dbReference>
<dbReference type="Proteomes" id="UP001519460">
    <property type="component" value="Unassembled WGS sequence"/>
</dbReference>
<name>A0ABD0KCG9_9CAEN</name>
<evidence type="ECO:0000313" key="3">
    <source>
        <dbReference type="Proteomes" id="UP001519460"/>
    </source>
</evidence>
<sequence>MAEAHQTQAKTTGRRMLRGHQPARALLFDVSQTVEVKSWRSVLNALQGLLSIVCNFSGPARIPLLTVYLLGDYPEVMLPFSPPKGNLCRMLTALRDVRNSIEESILSASVRPDSCLAQGVAEACGQYRRHLNAIGQLQGGGGVQFQQLEIVVLTGGDQATVRKQLDFDDSSLDMNHIKRLVAALLTSFGADEMESPHSSLSNSRELDDGGLVDFIHLEADDASLQRFFYTWLLDSSSDTEHLHLVLPPPSPVDERLTIKCDLVERIVNPAQLPHQEYTNLHPDSSHCKLVFPCPSKAAGLTVPIHSLSVVGTLPADTVCDSLIFGLPLLAHATSCWRIDWEELEQNAASLHALCQELISKNQVLLAQLQPPDVTHGTRGSNSSSAAQTRSAPPPCPRGLFILLPGANDSLLVKSVATRDLTLPSACPVSGCDVTEDSVPSLDSFNPLSFSSGLVDTLLAQAAPKQQAGRPRPAPKRKASALKVCTCGSCVMRDEMDSWTHFEAQSASNQPNKMKPWRSHSVVHVKRHFRSSSGEATMHRRQGEPIRISLALPAALSLLQSTAELPMDF</sequence>
<evidence type="ECO:0000313" key="2">
    <source>
        <dbReference type="EMBL" id="KAK7484810.1"/>
    </source>
</evidence>
<evidence type="ECO:0008006" key="4">
    <source>
        <dbReference type="Google" id="ProtNLM"/>
    </source>
</evidence>
<dbReference type="InterPro" id="IPR033587">
    <property type="entry name" value="M1AP"/>
</dbReference>
<dbReference type="AlphaFoldDB" id="A0ABD0KCG9"/>
<keyword evidence="3" id="KW-1185">Reference proteome</keyword>
<reference evidence="2 3" key="1">
    <citation type="journal article" date="2023" name="Sci. Data">
        <title>Genome assembly of the Korean intertidal mud-creeper Batillaria attramentaria.</title>
        <authorList>
            <person name="Patra A.K."/>
            <person name="Ho P.T."/>
            <person name="Jun S."/>
            <person name="Lee S.J."/>
            <person name="Kim Y."/>
            <person name="Won Y.J."/>
        </authorList>
    </citation>
    <scope>NUCLEOTIDE SEQUENCE [LARGE SCALE GENOMIC DNA]</scope>
    <source>
        <strain evidence="2">Wonlab-2016</strain>
    </source>
</reference>
<proteinExistence type="predicted"/>
<gene>
    <name evidence="2" type="ORF">BaRGS_00023984</name>
</gene>
<accession>A0ABD0KCG9</accession>
<dbReference type="PANTHER" id="PTHR28642">
    <property type="entry name" value="MEIOSIS 1 ARREST PROTEIN"/>
    <property type="match status" value="1"/>
</dbReference>
<feature type="region of interest" description="Disordered" evidence="1">
    <location>
        <begin position="371"/>
        <end position="393"/>
    </location>
</feature>
<organism evidence="2 3">
    <name type="scientific">Batillaria attramentaria</name>
    <dbReference type="NCBI Taxonomy" id="370345"/>
    <lineage>
        <taxon>Eukaryota</taxon>
        <taxon>Metazoa</taxon>
        <taxon>Spiralia</taxon>
        <taxon>Lophotrochozoa</taxon>
        <taxon>Mollusca</taxon>
        <taxon>Gastropoda</taxon>
        <taxon>Caenogastropoda</taxon>
        <taxon>Sorbeoconcha</taxon>
        <taxon>Cerithioidea</taxon>
        <taxon>Batillariidae</taxon>
        <taxon>Batillaria</taxon>
    </lineage>
</organism>
<dbReference type="EMBL" id="JACVVK020000204">
    <property type="protein sequence ID" value="KAK7484810.1"/>
    <property type="molecule type" value="Genomic_DNA"/>
</dbReference>
<protein>
    <recommendedName>
        <fullName evidence="4">Meiosis 1 arrest protein</fullName>
    </recommendedName>
</protein>
<feature type="compositionally biased region" description="Polar residues" evidence="1">
    <location>
        <begin position="377"/>
        <end position="390"/>
    </location>
</feature>
<evidence type="ECO:0000256" key="1">
    <source>
        <dbReference type="SAM" id="MobiDB-lite"/>
    </source>
</evidence>
<comment type="caution">
    <text evidence="2">The sequence shown here is derived from an EMBL/GenBank/DDBJ whole genome shotgun (WGS) entry which is preliminary data.</text>
</comment>